<dbReference type="EMBL" id="JUIV01000001">
    <property type="protein sequence ID" value="RYJ40710.1"/>
    <property type="molecule type" value="Genomic_DNA"/>
</dbReference>
<evidence type="ECO:0000256" key="1">
    <source>
        <dbReference type="SAM" id="SignalP"/>
    </source>
</evidence>
<dbReference type="InterPro" id="IPR026341">
    <property type="entry name" value="T9SS_type_B"/>
</dbReference>
<dbReference type="InterPro" id="IPR049804">
    <property type="entry name" value="Choice_anch_L"/>
</dbReference>
<dbReference type="NCBIfam" id="TIGR04131">
    <property type="entry name" value="Bac_Flav_CTERM"/>
    <property type="match status" value="1"/>
</dbReference>
<accession>A0A444W478</accession>
<proteinExistence type="predicted"/>
<name>A0A444W478_9FLAO</name>
<feature type="signal peptide" evidence="1">
    <location>
        <begin position="1"/>
        <end position="22"/>
    </location>
</feature>
<protein>
    <submittedName>
        <fullName evidence="2">CHU_C domain containing protein</fullName>
    </submittedName>
</protein>
<dbReference type="NCBIfam" id="NF038133">
    <property type="entry name" value="choice_anch_L"/>
    <property type="match status" value="1"/>
</dbReference>
<organism evidence="2 3">
    <name type="scientific">Flavobacterium anhuiense</name>
    <dbReference type="NCBI Taxonomy" id="459526"/>
    <lineage>
        <taxon>Bacteria</taxon>
        <taxon>Pseudomonadati</taxon>
        <taxon>Bacteroidota</taxon>
        <taxon>Flavobacteriia</taxon>
        <taxon>Flavobacteriales</taxon>
        <taxon>Flavobacteriaceae</taxon>
        <taxon>Flavobacterium</taxon>
    </lineage>
</organism>
<gene>
    <name evidence="2" type="ORF">NU08_0147</name>
</gene>
<comment type="caution">
    <text evidence="2">The sequence shown here is derived from an EMBL/GenBank/DDBJ whole genome shotgun (WGS) entry which is preliminary data.</text>
</comment>
<keyword evidence="1" id="KW-0732">Signal</keyword>
<dbReference type="AlphaFoldDB" id="A0A444W478"/>
<feature type="chain" id="PRO_5019285973" evidence="1">
    <location>
        <begin position="23"/>
        <end position="784"/>
    </location>
</feature>
<evidence type="ECO:0000313" key="3">
    <source>
        <dbReference type="Proteomes" id="UP000290433"/>
    </source>
</evidence>
<reference evidence="2 3" key="1">
    <citation type="submission" date="2014-12" db="EMBL/GenBank/DDBJ databases">
        <title>Genome sequence of Flavobacterium anhuiense RCM74.</title>
        <authorList>
            <person name="Kim J.F."/>
            <person name="Song J.Y."/>
            <person name="Kwak M.-J."/>
            <person name="Lee S.-W."/>
        </authorList>
    </citation>
    <scope>NUCLEOTIDE SEQUENCE [LARGE SCALE GENOMIC DNA]</scope>
    <source>
        <strain evidence="2 3">RCM74</strain>
    </source>
</reference>
<dbReference type="RefSeq" id="WP_165352381.1">
    <property type="nucleotide sequence ID" value="NZ_JUIV01000001.1"/>
</dbReference>
<evidence type="ECO:0000313" key="2">
    <source>
        <dbReference type="EMBL" id="RYJ40710.1"/>
    </source>
</evidence>
<dbReference type="Proteomes" id="UP000290433">
    <property type="component" value="Unassembled WGS sequence"/>
</dbReference>
<sequence length="784" mass="85546">MSPSRILFLIFVLCCFYNKINAQGITVNSTVTPVDLIQNVLINSSCIDTESANASGNPTPNQQSYGSFSGGANFPFSSGIVLSTSPSKKAEGPYKQQESKGVEVPGWNGDADLNQALGINNSTQATVLEFDFIALTNSISFNYIFASNEYQLNFPCIYSDGFAFLIKEAGSSENYKNLAVLPNTTTPVSATTVHPKIDNMNGAGGEPLIGCAAVNENYFNGYNTASSPINYAGQTVVMNAYTDVIPNKKYHLKLVVADDATRQYNSAVFIEAGSFVTKINFGEDRTVANNNPICFGENYVLDTNISSTAYTFKWFKKDASNNYVEITGATSSSYAVQTTGTYKVEANLTGTACISTGEITIEFTPQIQSTNTSLLQCDDDADGFTIFDLTKVANIVKNNNPQITNQGYYETLADAQAKTNPISNSQRYTNKAPNQIVFARIENTFSCSAIAQITLNVSSAVIPNQAPIAKCDEDETQDGLYQFDLATEVTPQVLTGLPSGLIVNYFLTASDAVTETNQLPNIFKNTTPNSQTIYARAANGSNCYDITPIELIVHTFDPPNFENVTQYLCKGDEITLSVATGFSSYTWSNNLGTTNSIIVNSAGDYSVTVTDVNGCKKNKTFKVILSEPATITGADVKDFSGIDNSVKILYTGVGNYEFSLDGNTFQDDPTFTQISPGIYNAIARDKNGCGPSNVFQIYVLDYPRFFTPNGDGYNDLWTIKNIDQMPDYTISIFDRYGKLLKQMNQNGSGWNGIFNGREMPSDDYWFTLLFVNGKNVKGHFSLKR</sequence>
<dbReference type="Pfam" id="PF13585">
    <property type="entry name" value="CHU_C"/>
    <property type="match status" value="1"/>
</dbReference>